<name>A0ABY7Z016_9HYPH</name>
<sequence length="161" mass="18068">MKLSRQRPNPRSIKLHRTYSVEEAARALGVHKNSVRGWRQRGLKPIDDSRPVLFLGSDLRAFLEQRNASRKRPCRPGTLYCFRCREARAPALGMVDWTSTKARTGNLTALCGTCGTEMHRRARRDALAVVMPGLQVQISEGPSRLNGEPIPSLNCDMAKKD</sequence>
<dbReference type="RefSeq" id="WP_282212186.1">
    <property type="nucleotide sequence ID" value="NZ_CP118247.1"/>
</dbReference>
<proteinExistence type="predicted"/>
<dbReference type="EMBL" id="CP118247">
    <property type="protein sequence ID" value="WDR06673.1"/>
    <property type="molecule type" value="Genomic_DNA"/>
</dbReference>
<protein>
    <submittedName>
        <fullName evidence="2">Helix-turn-helix domain-containing protein</fullName>
    </submittedName>
</protein>
<dbReference type="InterPro" id="IPR041657">
    <property type="entry name" value="HTH_17"/>
</dbReference>
<dbReference type="Pfam" id="PF12728">
    <property type="entry name" value="HTH_17"/>
    <property type="match status" value="1"/>
</dbReference>
<reference evidence="2 3" key="1">
    <citation type="submission" date="2023-02" db="EMBL/GenBank/DDBJ databases">
        <title>Devosia chondri sp. nov., isolated from the phycosphere of marine algae.</title>
        <authorList>
            <person name="Kim J.M."/>
            <person name="Lee J.K."/>
            <person name="Choi B.J."/>
            <person name="Bayburt H."/>
            <person name="Jeon C.O."/>
        </authorList>
    </citation>
    <scope>NUCLEOTIDE SEQUENCE [LARGE SCALE GENOMIC DNA]</scope>
    <source>
        <strain evidence="2 3">G2-5</strain>
    </source>
</reference>
<dbReference type="SUPFAM" id="SSF46955">
    <property type="entry name" value="Putative DNA-binding domain"/>
    <property type="match status" value="1"/>
</dbReference>
<dbReference type="Proteomes" id="UP001222118">
    <property type="component" value="Chromosome"/>
</dbReference>
<organism evidence="2 3">
    <name type="scientific">Devosia rhodophyticola</name>
    <dbReference type="NCBI Taxonomy" id="3026423"/>
    <lineage>
        <taxon>Bacteria</taxon>
        <taxon>Pseudomonadati</taxon>
        <taxon>Pseudomonadota</taxon>
        <taxon>Alphaproteobacteria</taxon>
        <taxon>Hyphomicrobiales</taxon>
        <taxon>Devosiaceae</taxon>
        <taxon>Devosia</taxon>
    </lineage>
</organism>
<evidence type="ECO:0000313" key="3">
    <source>
        <dbReference type="Proteomes" id="UP001222118"/>
    </source>
</evidence>
<keyword evidence="3" id="KW-1185">Reference proteome</keyword>
<feature type="domain" description="Helix-turn-helix" evidence="1">
    <location>
        <begin position="19"/>
        <end position="66"/>
    </location>
</feature>
<evidence type="ECO:0000313" key="2">
    <source>
        <dbReference type="EMBL" id="WDR06673.1"/>
    </source>
</evidence>
<dbReference type="InterPro" id="IPR009061">
    <property type="entry name" value="DNA-bd_dom_put_sf"/>
</dbReference>
<gene>
    <name evidence="2" type="ORF">PSQ90_04200</name>
</gene>
<accession>A0ABY7Z016</accession>
<evidence type="ECO:0000259" key="1">
    <source>
        <dbReference type="Pfam" id="PF12728"/>
    </source>
</evidence>